<keyword evidence="7 9" id="KW-0067">ATP-binding</keyword>
<reference evidence="11 12" key="1">
    <citation type="submission" date="2017-05" db="EMBL/GenBank/DDBJ databases">
        <authorList>
            <person name="Varghese N."/>
            <person name="Submissions S."/>
        </authorList>
    </citation>
    <scope>NUCLEOTIDE SEQUENCE [LARGE SCALE GENOMIC DNA]</scope>
    <source>
        <strain evidence="11 12">DSM 45474</strain>
    </source>
</reference>
<dbReference type="AlphaFoldDB" id="A0A521D4U5"/>
<dbReference type="Proteomes" id="UP000315636">
    <property type="component" value="Unassembled WGS sequence"/>
</dbReference>
<protein>
    <recommendedName>
        <fullName evidence="9">Acetylglutamate kinase</fullName>
        <ecNumber evidence="9">2.7.2.8</ecNumber>
    </recommendedName>
    <alternativeName>
        <fullName evidence="9">N-acetyl-L-glutamate 5-phosphotransferase</fullName>
    </alternativeName>
    <alternativeName>
        <fullName evidence="9">NAG kinase</fullName>
        <shortName evidence="9">NAGK</shortName>
    </alternativeName>
</protein>
<dbReference type="GO" id="GO:0005524">
    <property type="term" value="F:ATP binding"/>
    <property type="evidence" value="ECO:0007669"/>
    <property type="project" value="UniProtKB-UniRule"/>
</dbReference>
<evidence type="ECO:0000256" key="2">
    <source>
        <dbReference type="ARBA" id="ARBA00022571"/>
    </source>
</evidence>
<feature type="binding site" evidence="9">
    <location>
        <position position="64"/>
    </location>
    <ligand>
        <name>substrate</name>
    </ligand>
</feature>
<comment type="pathway">
    <text evidence="1 9">Amino-acid biosynthesis; L-arginine biosynthesis; N(2)-acetyl-L-ornithine from L-glutamate: step 2/4.</text>
</comment>
<dbReference type="GO" id="GO:0005737">
    <property type="term" value="C:cytoplasm"/>
    <property type="evidence" value="ECO:0007669"/>
    <property type="project" value="UniProtKB-SubCell"/>
</dbReference>
<keyword evidence="6 9" id="KW-0418">Kinase</keyword>
<evidence type="ECO:0000259" key="10">
    <source>
        <dbReference type="Pfam" id="PF00696"/>
    </source>
</evidence>
<keyword evidence="2 9" id="KW-0055">Arginine biosynthesis</keyword>
<dbReference type="PANTHER" id="PTHR23342">
    <property type="entry name" value="N-ACETYLGLUTAMATE SYNTHASE"/>
    <property type="match status" value="1"/>
</dbReference>
<dbReference type="UniPathway" id="UPA00068">
    <property type="reaction ID" value="UER00107"/>
</dbReference>
<evidence type="ECO:0000256" key="7">
    <source>
        <dbReference type="ARBA" id="ARBA00022840"/>
    </source>
</evidence>
<dbReference type="InterPro" id="IPR036393">
    <property type="entry name" value="AceGlu_kinase-like_sf"/>
</dbReference>
<keyword evidence="4 9" id="KW-0808">Transferase</keyword>
<feature type="binding site" evidence="9">
    <location>
        <begin position="42"/>
        <end position="43"/>
    </location>
    <ligand>
        <name>substrate</name>
    </ligand>
</feature>
<dbReference type="Pfam" id="PF00696">
    <property type="entry name" value="AA_kinase"/>
    <property type="match status" value="1"/>
</dbReference>
<evidence type="ECO:0000256" key="1">
    <source>
        <dbReference type="ARBA" id="ARBA00004828"/>
    </source>
</evidence>
<evidence type="ECO:0000256" key="4">
    <source>
        <dbReference type="ARBA" id="ARBA00022679"/>
    </source>
</evidence>
<evidence type="ECO:0000313" key="11">
    <source>
        <dbReference type="EMBL" id="SMO66111.1"/>
    </source>
</evidence>
<comment type="catalytic activity">
    <reaction evidence="8 9">
        <text>N-acetyl-L-glutamate + ATP = N-acetyl-L-glutamyl 5-phosphate + ADP</text>
        <dbReference type="Rhea" id="RHEA:14629"/>
        <dbReference type="ChEBI" id="CHEBI:30616"/>
        <dbReference type="ChEBI" id="CHEBI:44337"/>
        <dbReference type="ChEBI" id="CHEBI:57936"/>
        <dbReference type="ChEBI" id="CHEBI:456216"/>
        <dbReference type="EC" id="2.7.2.8"/>
    </reaction>
</comment>
<evidence type="ECO:0000256" key="5">
    <source>
        <dbReference type="ARBA" id="ARBA00022741"/>
    </source>
</evidence>
<comment type="function">
    <text evidence="9">Catalyzes the ATP-dependent phosphorylation of N-acetyl-L-glutamate.</text>
</comment>
<dbReference type="InterPro" id="IPR037528">
    <property type="entry name" value="ArgB"/>
</dbReference>
<comment type="subcellular location">
    <subcellularLocation>
        <location evidence="9">Cytoplasm</location>
    </subcellularLocation>
</comment>
<dbReference type="InterPro" id="IPR001048">
    <property type="entry name" value="Asp/Glu/Uridylate_kinase"/>
</dbReference>
<keyword evidence="5 9" id="KW-0547">Nucleotide-binding</keyword>
<evidence type="ECO:0000256" key="8">
    <source>
        <dbReference type="ARBA" id="ARBA00048141"/>
    </source>
</evidence>
<keyword evidence="3 9" id="KW-0028">Amino-acid biosynthesis</keyword>
<evidence type="ECO:0000313" key="12">
    <source>
        <dbReference type="Proteomes" id="UP000315636"/>
    </source>
</evidence>
<keyword evidence="9" id="KW-0963">Cytoplasm</keyword>
<organism evidence="11 12">
    <name type="scientific">Melghirimyces algeriensis</name>
    <dbReference type="NCBI Taxonomy" id="910412"/>
    <lineage>
        <taxon>Bacteria</taxon>
        <taxon>Bacillati</taxon>
        <taxon>Bacillota</taxon>
        <taxon>Bacilli</taxon>
        <taxon>Bacillales</taxon>
        <taxon>Thermoactinomycetaceae</taxon>
        <taxon>Melghirimyces</taxon>
    </lineage>
</organism>
<evidence type="ECO:0000256" key="9">
    <source>
        <dbReference type="HAMAP-Rule" id="MF_00082"/>
    </source>
</evidence>
<dbReference type="EMBL" id="FXTI01000005">
    <property type="protein sequence ID" value="SMO66111.1"/>
    <property type="molecule type" value="Genomic_DNA"/>
</dbReference>
<dbReference type="GO" id="GO:0003991">
    <property type="term" value="F:acetylglutamate kinase activity"/>
    <property type="evidence" value="ECO:0007669"/>
    <property type="project" value="UniProtKB-UniRule"/>
</dbReference>
<gene>
    <name evidence="9" type="primary">argB</name>
    <name evidence="11" type="ORF">SAMN06264849_10579</name>
</gene>
<dbReference type="FunFam" id="3.40.1160.10:FF:000004">
    <property type="entry name" value="Acetylglutamate kinase"/>
    <property type="match status" value="1"/>
</dbReference>
<dbReference type="OrthoDB" id="9803155at2"/>
<evidence type="ECO:0000256" key="3">
    <source>
        <dbReference type="ARBA" id="ARBA00022605"/>
    </source>
</evidence>
<comment type="similarity">
    <text evidence="9">Belongs to the acetylglutamate kinase family. ArgB subfamily.</text>
</comment>
<feature type="binding site" evidence="9">
    <location>
        <position position="156"/>
    </location>
    <ligand>
        <name>substrate</name>
    </ligand>
</feature>
<dbReference type="RefSeq" id="WP_142505414.1">
    <property type="nucleotide sequence ID" value="NZ_FXTI01000005.1"/>
</dbReference>
<feature type="site" description="Transition state stabilizer" evidence="9">
    <location>
        <position position="9"/>
    </location>
</feature>
<evidence type="ECO:0000256" key="6">
    <source>
        <dbReference type="ARBA" id="ARBA00022777"/>
    </source>
</evidence>
<feature type="domain" description="Aspartate/glutamate/uridylate kinase" evidence="10">
    <location>
        <begin position="6"/>
        <end position="234"/>
    </location>
</feature>
<keyword evidence="12" id="KW-1185">Reference proteome</keyword>
<dbReference type="Gene3D" id="3.40.1160.10">
    <property type="entry name" value="Acetylglutamate kinase-like"/>
    <property type="match status" value="1"/>
</dbReference>
<dbReference type="PANTHER" id="PTHR23342:SF0">
    <property type="entry name" value="N-ACETYLGLUTAMATE SYNTHASE, MITOCHONDRIAL"/>
    <property type="match status" value="1"/>
</dbReference>
<dbReference type="EC" id="2.7.2.8" evidence="9"/>
<feature type="site" description="Transition state stabilizer" evidence="9">
    <location>
        <position position="215"/>
    </location>
</feature>
<proteinExistence type="inferred from homology"/>
<dbReference type="SUPFAM" id="SSF53633">
    <property type="entry name" value="Carbamate kinase-like"/>
    <property type="match status" value="1"/>
</dbReference>
<dbReference type="CDD" id="cd04238">
    <property type="entry name" value="AAK_NAGK-like"/>
    <property type="match status" value="1"/>
</dbReference>
<dbReference type="GO" id="GO:0042450">
    <property type="term" value="P:L-arginine biosynthetic process via ornithine"/>
    <property type="evidence" value="ECO:0007669"/>
    <property type="project" value="UniProtKB-UniRule"/>
</dbReference>
<dbReference type="HAMAP" id="MF_00082">
    <property type="entry name" value="ArgB"/>
    <property type="match status" value="1"/>
</dbReference>
<dbReference type="PIRSF" id="PIRSF000728">
    <property type="entry name" value="NAGK"/>
    <property type="match status" value="1"/>
</dbReference>
<sequence length="264" mass="27979">MRVQPVVIKVGGSVLETLHSSFFQDCGHLLKKGFHPVVVHGGGPEISRLQERLGLTPQFCDGLRVTDDQGLKVAEMVLAGSVNKQLAAMFQTAGFSALGLSGVDGGLLSVRQKDPKLGWVGEVSSVCPAVLYDLIDRGWIPIVASLGMDSWGQRYNVNADSVAGAIAQALSAERLFMVTDVPGIMKGDRVLSQVTPTEVQTMIQKGIIQGGMVPKVKAALEAVETAVHEVVIVDGSASGCLMNTGTRIRKEVKTHGLISHLSAE</sequence>
<name>A0A521D4U5_9BACL</name>
<dbReference type="NCBIfam" id="TIGR00761">
    <property type="entry name" value="argB"/>
    <property type="match status" value="1"/>
</dbReference>
<accession>A0A521D4U5</accession>
<dbReference type="InterPro" id="IPR004662">
    <property type="entry name" value="AcgluKinase_fam"/>
</dbReference>